<dbReference type="PANTHER" id="PTHR31642:SF145">
    <property type="entry name" value="BRASSINOSTEROID-RELATED ACYLTRANSFERASE 1"/>
    <property type="match status" value="1"/>
</dbReference>
<dbReference type="EMBL" id="JACGWJ010000007">
    <property type="protein sequence ID" value="KAL0407612.1"/>
    <property type="molecule type" value="Genomic_DNA"/>
</dbReference>
<evidence type="ECO:0000256" key="1">
    <source>
        <dbReference type="ARBA" id="ARBA00009861"/>
    </source>
</evidence>
<dbReference type="GO" id="GO:0016747">
    <property type="term" value="F:acyltransferase activity, transferring groups other than amino-acyl groups"/>
    <property type="evidence" value="ECO:0007669"/>
    <property type="project" value="TreeGrafter"/>
</dbReference>
<reference evidence="2" key="1">
    <citation type="submission" date="2020-06" db="EMBL/GenBank/DDBJ databases">
        <authorList>
            <person name="Li T."/>
            <person name="Hu X."/>
            <person name="Zhang T."/>
            <person name="Song X."/>
            <person name="Zhang H."/>
            <person name="Dai N."/>
            <person name="Sheng W."/>
            <person name="Hou X."/>
            <person name="Wei L."/>
        </authorList>
    </citation>
    <scope>NUCLEOTIDE SEQUENCE</scope>
    <source>
        <strain evidence="2">G02</strain>
        <tissue evidence="2">Leaf</tissue>
    </source>
</reference>
<proteinExistence type="inferred from homology"/>
<protein>
    <submittedName>
        <fullName evidence="2">Brassinosteroid-related acyltransferase 1</fullName>
    </submittedName>
</protein>
<dbReference type="Pfam" id="PF02458">
    <property type="entry name" value="Transferase"/>
    <property type="match status" value="1"/>
</dbReference>
<gene>
    <name evidence="2" type="ORF">Sradi_1695600</name>
</gene>
<comment type="similarity">
    <text evidence="1">Belongs to the plant acyltransferase family.</text>
</comment>
<name>A0AAW2TSR2_SESRA</name>
<sequence length="127" mass="14228">MAVYPPVSITKSISVHPCKVLLHPHKTLLLSNLDRQCPTLMYMVFFYKSTHQDLCSDSVFSRLKTGLEATLSVWYPAAGRLSFSCPHHEGKLNIWCNNAGALLVQAVTQAKIPDLGDLSIYNDFFEN</sequence>
<evidence type="ECO:0000313" key="2">
    <source>
        <dbReference type="EMBL" id="KAL0407612.1"/>
    </source>
</evidence>
<dbReference type="PANTHER" id="PTHR31642">
    <property type="entry name" value="TRICHOTHECENE 3-O-ACETYLTRANSFERASE"/>
    <property type="match status" value="1"/>
</dbReference>
<keyword evidence="2" id="KW-0808">Transferase</keyword>
<keyword evidence="2" id="KW-0012">Acyltransferase</keyword>
<dbReference type="InterPro" id="IPR023213">
    <property type="entry name" value="CAT-like_dom_sf"/>
</dbReference>
<accession>A0AAW2TSR2</accession>
<comment type="caution">
    <text evidence="2">The sequence shown here is derived from an EMBL/GenBank/DDBJ whole genome shotgun (WGS) entry which is preliminary data.</text>
</comment>
<dbReference type="AlphaFoldDB" id="A0AAW2TSR2"/>
<reference evidence="2" key="2">
    <citation type="journal article" date="2024" name="Plant">
        <title>Genomic evolution and insights into agronomic trait innovations of Sesamum species.</title>
        <authorList>
            <person name="Miao H."/>
            <person name="Wang L."/>
            <person name="Qu L."/>
            <person name="Liu H."/>
            <person name="Sun Y."/>
            <person name="Le M."/>
            <person name="Wang Q."/>
            <person name="Wei S."/>
            <person name="Zheng Y."/>
            <person name="Lin W."/>
            <person name="Duan Y."/>
            <person name="Cao H."/>
            <person name="Xiong S."/>
            <person name="Wang X."/>
            <person name="Wei L."/>
            <person name="Li C."/>
            <person name="Ma Q."/>
            <person name="Ju M."/>
            <person name="Zhao R."/>
            <person name="Li G."/>
            <person name="Mu C."/>
            <person name="Tian Q."/>
            <person name="Mei H."/>
            <person name="Zhang T."/>
            <person name="Gao T."/>
            <person name="Zhang H."/>
        </authorList>
    </citation>
    <scope>NUCLEOTIDE SEQUENCE</scope>
    <source>
        <strain evidence="2">G02</strain>
    </source>
</reference>
<dbReference type="Gene3D" id="3.30.559.10">
    <property type="entry name" value="Chloramphenicol acetyltransferase-like domain"/>
    <property type="match status" value="1"/>
</dbReference>
<dbReference type="InterPro" id="IPR050317">
    <property type="entry name" value="Plant_Fungal_Acyltransferase"/>
</dbReference>
<organism evidence="2">
    <name type="scientific">Sesamum radiatum</name>
    <name type="common">Black benniseed</name>
    <dbReference type="NCBI Taxonomy" id="300843"/>
    <lineage>
        <taxon>Eukaryota</taxon>
        <taxon>Viridiplantae</taxon>
        <taxon>Streptophyta</taxon>
        <taxon>Embryophyta</taxon>
        <taxon>Tracheophyta</taxon>
        <taxon>Spermatophyta</taxon>
        <taxon>Magnoliopsida</taxon>
        <taxon>eudicotyledons</taxon>
        <taxon>Gunneridae</taxon>
        <taxon>Pentapetalae</taxon>
        <taxon>asterids</taxon>
        <taxon>lamiids</taxon>
        <taxon>Lamiales</taxon>
        <taxon>Pedaliaceae</taxon>
        <taxon>Sesamum</taxon>
    </lineage>
</organism>